<gene>
    <name evidence="8" type="primary">speE_2</name>
    <name evidence="5" type="synonym">speE</name>
    <name evidence="8" type="ORF">MBHS_03117</name>
</gene>
<feature type="binding site" evidence="5">
    <location>
        <position position="277"/>
    </location>
    <ligand>
        <name>spermidine</name>
        <dbReference type="ChEBI" id="CHEBI:57834"/>
    </ligand>
</feature>
<dbReference type="Pfam" id="PF01564">
    <property type="entry name" value="Spermine_synth"/>
    <property type="match status" value="1"/>
</dbReference>
<keyword evidence="5" id="KW-1003">Cell membrane</keyword>
<dbReference type="FunFam" id="3.40.50.150:FF:000088">
    <property type="entry name" value="Polyamine aminopropyltransferase"/>
    <property type="match status" value="1"/>
</dbReference>
<dbReference type="InterPro" id="IPR030373">
    <property type="entry name" value="PABS_CS"/>
</dbReference>
<keyword evidence="5" id="KW-1133">Transmembrane helix</keyword>
<dbReference type="CDD" id="cd02440">
    <property type="entry name" value="AdoMet_MTases"/>
    <property type="match status" value="1"/>
</dbReference>
<evidence type="ECO:0000256" key="1">
    <source>
        <dbReference type="ARBA" id="ARBA00007867"/>
    </source>
</evidence>
<keyword evidence="4 5" id="KW-0620">Polyamine biosynthesis</keyword>
<dbReference type="Proteomes" id="UP000236724">
    <property type="component" value="Unassembled WGS sequence"/>
</dbReference>
<feature type="binding site" evidence="5">
    <location>
        <position position="301"/>
    </location>
    <ligand>
        <name>spermidine</name>
        <dbReference type="ChEBI" id="CHEBI:57834"/>
    </ligand>
</feature>
<dbReference type="HAMAP" id="MF_00198">
    <property type="entry name" value="Spermidine_synth"/>
    <property type="match status" value="1"/>
</dbReference>
<dbReference type="AlphaFoldDB" id="A0A1H6FAW9"/>
<feature type="transmembrane region" description="Helical" evidence="5">
    <location>
        <begin position="12"/>
        <end position="32"/>
    </location>
</feature>
<dbReference type="SUPFAM" id="SSF53335">
    <property type="entry name" value="S-adenosyl-L-methionine-dependent methyltransferases"/>
    <property type="match status" value="1"/>
</dbReference>
<dbReference type="Gene3D" id="3.40.50.150">
    <property type="entry name" value="Vaccinia Virus protein VP39"/>
    <property type="match status" value="1"/>
</dbReference>
<feature type="transmembrane region" description="Helical" evidence="5">
    <location>
        <begin position="105"/>
        <end position="128"/>
    </location>
</feature>
<dbReference type="GO" id="GO:0004766">
    <property type="term" value="F:spermidine synthase activity"/>
    <property type="evidence" value="ECO:0007669"/>
    <property type="project" value="UniProtKB-UniRule"/>
</dbReference>
<feature type="transmembrane region" description="Helical" evidence="5">
    <location>
        <begin position="44"/>
        <end position="65"/>
    </location>
</feature>
<reference evidence="8 9" key="1">
    <citation type="submission" date="2016-10" db="EMBL/GenBank/DDBJ databases">
        <authorList>
            <person name="de Groot N.N."/>
        </authorList>
    </citation>
    <scope>NUCLEOTIDE SEQUENCE [LARGE SCALE GENOMIC DNA]</scope>
    <source>
        <strain evidence="8">MBHS1</strain>
    </source>
</reference>
<comment type="subunit">
    <text evidence="5">Homodimer or homotetramer.</text>
</comment>
<dbReference type="UniPathway" id="UPA00248">
    <property type="reaction ID" value="UER00314"/>
</dbReference>
<dbReference type="PANTHER" id="PTHR43317:SF1">
    <property type="entry name" value="THERMOSPERMINE SYNTHASE ACAULIS5"/>
    <property type="match status" value="1"/>
</dbReference>
<feature type="transmembrane region" description="Helical" evidence="5">
    <location>
        <begin position="204"/>
        <end position="222"/>
    </location>
</feature>
<comment type="subcellular location">
    <subcellularLocation>
        <location evidence="5">Cell membrane</location>
        <topology evidence="5">Multi-pass membrane protein</topology>
    </subcellularLocation>
</comment>
<feature type="transmembrane region" description="Helical" evidence="5">
    <location>
        <begin position="77"/>
        <end position="99"/>
    </location>
</feature>
<dbReference type="RefSeq" id="WP_103920915.1">
    <property type="nucleotide sequence ID" value="NZ_FMSV02000528.1"/>
</dbReference>
<evidence type="ECO:0000313" key="9">
    <source>
        <dbReference type="Proteomes" id="UP000236724"/>
    </source>
</evidence>
<evidence type="ECO:0000256" key="2">
    <source>
        <dbReference type="ARBA" id="ARBA00022679"/>
    </source>
</evidence>
<keyword evidence="3 5" id="KW-0745">Spermidine biosynthesis</keyword>
<keyword evidence="5" id="KW-0812">Transmembrane</keyword>
<feature type="binding site" evidence="5">
    <location>
        <position position="247"/>
    </location>
    <ligand>
        <name>S-methyl-5'-thioadenosine</name>
        <dbReference type="ChEBI" id="CHEBI:17509"/>
    </ligand>
</feature>
<feature type="transmembrane region" description="Helical" evidence="5">
    <location>
        <begin position="149"/>
        <end position="168"/>
    </location>
</feature>
<dbReference type="OrthoDB" id="9793120at2"/>
<keyword evidence="9" id="KW-1185">Reference proteome</keyword>
<dbReference type="EC" id="2.5.1.16" evidence="5"/>
<evidence type="ECO:0000256" key="3">
    <source>
        <dbReference type="ARBA" id="ARBA00023066"/>
    </source>
</evidence>
<feature type="domain" description="PABS" evidence="7">
    <location>
        <begin position="218"/>
        <end position="460"/>
    </location>
</feature>
<evidence type="ECO:0000256" key="5">
    <source>
        <dbReference type="HAMAP-Rule" id="MF_00198"/>
    </source>
</evidence>
<feature type="binding site" evidence="5">
    <location>
        <begin position="355"/>
        <end position="356"/>
    </location>
    <ligand>
        <name>S-methyl-5'-thioadenosine</name>
        <dbReference type="ChEBI" id="CHEBI:17509"/>
    </ligand>
</feature>
<keyword evidence="5" id="KW-0472">Membrane</keyword>
<name>A0A1H6FAW9_9GAMM</name>
<organism evidence="8 9">
    <name type="scientific">Candidatus Venteria ishoeyi</name>
    <dbReference type="NCBI Taxonomy" id="1899563"/>
    <lineage>
        <taxon>Bacteria</taxon>
        <taxon>Pseudomonadati</taxon>
        <taxon>Pseudomonadota</taxon>
        <taxon>Gammaproteobacteria</taxon>
        <taxon>Thiotrichales</taxon>
        <taxon>Thiotrichaceae</taxon>
        <taxon>Venteria</taxon>
    </lineage>
</organism>
<comment type="similarity">
    <text evidence="1 5">Belongs to the spermidine/spermine synthase family.</text>
</comment>
<evidence type="ECO:0000256" key="6">
    <source>
        <dbReference type="PROSITE-ProRule" id="PRU00354"/>
    </source>
</evidence>
<feature type="active site" description="Proton acceptor" evidence="5 6">
    <location>
        <position position="373"/>
    </location>
</feature>
<evidence type="ECO:0000256" key="4">
    <source>
        <dbReference type="ARBA" id="ARBA00023115"/>
    </source>
</evidence>
<feature type="binding site" evidence="5">
    <location>
        <position position="321"/>
    </location>
    <ligand>
        <name>S-methyl-5'-thioadenosine</name>
        <dbReference type="ChEBI" id="CHEBI:17509"/>
    </ligand>
</feature>
<comment type="caution">
    <text evidence="5">Lacks conserved residue(s) required for the propagation of feature annotation.</text>
</comment>
<protein>
    <recommendedName>
        <fullName evidence="5">Polyamine aminopropyltransferase</fullName>
    </recommendedName>
    <alternativeName>
        <fullName evidence="5">Putrescine aminopropyltransferase</fullName>
        <shortName evidence="5">PAPT</shortName>
    </alternativeName>
    <alternativeName>
        <fullName evidence="5">Spermidine synthase</fullName>
        <shortName evidence="5">SPDS</shortName>
        <shortName evidence="5">SPDSY</shortName>
        <ecNumber evidence="5">2.5.1.16</ecNumber>
    </alternativeName>
</protein>
<dbReference type="PANTHER" id="PTHR43317">
    <property type="entry name" value="THERMOSPERMINE SYNTHASE ACAULIS5"/>
    <property type="match status" value="1"/>
</dbReference>
<sequence>MKPVAPATVHAPLLLLTATFFIAVSGLVYELLTGTLSSYLLGDSVYQFSLVIGLFMTAMGLGAYFSRFIQSKLSLAFIQIQMLLALTGGLSAPFLFYAFTYLDNYSAFLWLSCILTGSLIGLEIPLIIRILQHYQILKLNISNVLTADYIGALAAALLFPLVLVPQLGLMRTSLLFGLLNLLVAALAVWIFHTDIIIRQRLKMIVTEVVLIATVLGSAMVYSEQLLQFFELRLYQDEVLFARSTPYQRLVVTRKGPRFRLFINGNLQFDSLDEYRYHESLVHPAMSLSRQRQQVLILGGGDGMAVREVLKYPDVAQVTLVDLDPTMTDLFRDNPLLKQLNDKSLSHPKVKVVNADAWQYLQQSQAFYNVIIIDLPDPHHISLSKLYSQAFYHLLSQHLARDGMLVTQATSPFYARTAFWCIAHTLAASKDALSHENTLYTQAYHNYVPSFGEWGFVLASHQQIFWETANFQQQLPENLRYLNTHVLENAIIFPPDMQELETEVNRLQQHPLLRYYETAWTQWFPS</sequence>
<feature type="transmembrane region" description="Helical" evidence="5">
    <location>
        <begin position="174"/>
        <end position="192"/>
    </location>
</feature>
<dbReference type="GO" id="GO:0010487">
    <property type="term" value="F:thermospermine synthase activity"/>
    <property type="evidence" value="ECO:0007669"/>
    <property type="project" value="UniProtKB-ARBA"/>
</dbReference>
<keyword evidence="2 5" id="KW-0808">Transferase</keyword>
<dbReference type="GO" id="GO:0008295">
    <property type="term" value="P:spermidine biosynthetic process"/>
    <property type="evidence" value="ECO:0007669"/>
    <property type="project" value="UniProtKB-UniRule"/>
</dbReference>
<comment type="pathway">
    <text evidence="5">Amine and polyamine biosynthesis; spermidine biosynthesis; spermidine from putrescine: step 1/1.</text>
</comment>
<dbReference type="InterPro" id="IPR030374">
    <property type="entry name" value="PABS"/>
</dbReference>
<comment type="function">
    <text evidence="5">Catalyzes the irreversible transfer of a propylamine group from the amino donor S-adenosylmethioninamine (decarboxy-AdoMet) to putrescine (1,4-diaminobutane) to yield spermidine.</text>
</comment>
<evidence type="ECO:0000313" key="8">
    <source>
        <dbReference type="EMBL" id="SEH07242.1"/>
    </source>
</evidence>
<dbReference type="GO" id="GO:0005886">
    <property type="term" value="C:plasma membrane"/>
    <property type="evidence" value="ECO:0007669"/>
    <property type="project" value="UniProtKB-SubCell"/>
</dbReference>
<proteinExistence type="inferred from homology"/>
<dbReference type="EMBL" id="FMSV02000528">
    <property type="protein sequence ID" value="SEH07242.1"/>
    <property type="molecule type" value="Genomic_DNA"/>
</dbReference>
<dbReference type="PROSITE" id="PS01330">
    <property type="entry name" value="PABS_1"/>
    <property type="match status" value="1"/>
</dbReference>
<dbReference type="InterPro" id="IPR029063">
    <property type="entry name" value="SAM-dependent_MTases_sf"/>
</dbReference>
<comment type="catalytic activity">
    <reaction evidence="5">
        <text>S-adenosyl 3-(methylsulfanyl)propylamine + putrescine = S-methyl-5'-thioadenosine + spermidine + H(+)</text>
        <dbReference type="Rhea" id="RHEA:12721"/>
        <dbReference type="ChEBI" id="CHEBI:15378"/>
        <dbReference type="ChEBI" id="CHEBI:17509"/>
        <dbReference type="ChEBI" id="CHEBI:57443"/>
        <dbReference type="ChEBI" id="CHEBI:57834"/>
        <dbReference type="ChEBI" id="CHEBI:326268"/>
        <dbReference type="EC" id="2.5.1.16"/>
    </reaction>
</comment>
<dbReference type="NCBIfam" id="NF002956">
    <property type="entry name" value="PRK03612.1"/>
    <property type="match status" value="1"/>
</dbReference>
<evidence type="ECO:0000259" key="7">
    <source>
        <dbReference type="PROSITE" id="PS51006"/>
    </source>
</evidence>
<dbReference type="InterPro" id="IPR001045">
    <property type="entry name" value="Spermi_synthase"/>
</dbReference>
<accession>A0A1H6FAW9</accession>
<dbReference type="PROSITE" id="PS51006">
    <property type="entry name" value="PABS_2"/>
    <property type="match status" value="1"/>
</dbReference>